<comment type="caution">
    <text evidence="1">The sequence shown here is derived from an EMBL/GenBank/DDBJ whole genome shotgun (WGS) entry which is preliminary data.</text>
</comment>
<dbReference type="RefSeq" id="WP_114989582.1">
    <property type="nucleotide sequence ID" value="NZ_JABCUP010000032.1"/>
</dbReference>
<organism evidence="1 2">
    <name type="scientific">Mobiluncus mulieris</name>
    <dbReference type="NCBI Taxonomy" id="2052"/>
    <lineage>
        <taxon>Bacteria</taxon>
        <taxon>Bacillati</taxon>
        <taxon>Actinomycetota</taxon>
        <taxon>Actinomycetes</taxon>
        <taxon>Actinomycetales</taxon>
        <taxon>Actinomycetaceae</taxon>
        <taxon>Mobiluncus</taxon>
    </lineage>
</organism>
<evidence type="ECO:0000313" key="2">
    <source>
        <dbReference type="Proteomes" id="UP001209486"/>
    </source>
</evidence>
<dbReference type="EMBL" id="VSZY01000040">
    <property type="protein sequence ID" value="MCU9969955.1"/>
    <property type="molecule type" value="Genomic_DNA"/>
</dbReference>
<reference evidence="1 2" key="1">
    <citation type="submission" date="2019-08" db="EMBL/GenBank/DDBJ databases">
        <title>Comparison of rpoB and gyrB Sequences from Mobiluncus Species and Development of a Multiplex PCR Method for Clinical Detection of Mobiluncus curtisii and Mobiluncus mulieris.</title>
        <authorList>
            <person name="Yang L."/>
            <person name="Shen Y."/>
            <person name="Xu G."/>
            <person name="Shu L.-B."/>
            <person name="Hu J."/>
            <person name="Zhang R."/>
            <person name="Wang Y."/>
            <person name="Zhou H.-W."/>
            <person name="Zhang X."/>
        </authorList>
    </citation>
    <scope>NUCLEOTIDE SEQUENCE [LARGE SCALE GENOMIC DNA]</scope>
    <source>
        <strain evidence="1 2">M26</strain>
    </source>
</reference>
<dbReference type="Pfam" id="PF13707">
    <property type="entry name" value="RloB"/>
    <property type="match status" value="1"/>
</dbReference>
<protein>
    <submittedName>
        <fullName evidence="1">RloB domain-containing protein</fullName>
    </submittedName>
</protein>
<dbReference type="Proteomes" id="UP001209486">
    <property type="component" value="Unassembled WGS sequence"/>
</dbReference>
<evidence type="ECO:0000313" key="1">
    <source>
        <dbReference type="EMBL" id="MCU9969955.1"/>
    </source>
</evidence>
<proteinExistence type="predicted"/>
<gene>
    <name evidence="1" type="ORF">FYZ43_11390</name>
</gene>
<name>A0ABD4TZX6_9ACTO</name>
<accession>A0ABD4TZX6</accession>
<dbReference type="AlphaFoldDB" id="A0ABD4TZX6"/>
<sequence>MPEYHIHLAGSPDFWSESRHRRQPATRKKALVVVEGLVTESIYFENLVSLLKEYGIDLEILPDRILRKNQGEWPSDPVSAVNTCAAKRNQVNAEITAKGAAADISPYDYAFAVVDLDRNLEEGSSLGAAFPNKMEEAIDAATRQGIELLVSNPRFEFWLLCHLPATELENIKPKLQRKARGMRKLCQEHGLITKRVPNSQLVNYQEACDNATRFGTVVSCTVGSHPSTAIPRLFETLGLINVGWLTGQRRG</sequence>
<dbReference type="InterPro" id="IPR025591">
    <property type="entry name" value="RloB"/>
</dbReference>